<accession>A0ABD0LQP5</accession>
<dbReference type="InterPro" id="IPR000719">
    <property type="entry name" value="Prot_kinase_dom"/>
</dbReference>
<feature type="domain" description="Protein kinase" evidence="6">
    <location>
        <begin position="1"/>
        <end position="170"/>
    </location>
</feature>
<sequence length="170" mass="18600">AQHGIVHDTKLDNVMVDEEGHVCLVDFGLAERMAIENGEGGDDVPDTVQGVSSLLTGLIHPDAKDYVKGVEIFEMIAKQRLTLSKVKFYAAELLTAVNNLHKHGIVHRDIKNNVMVDEEGHICLIDFELATDQVSGVTGPTLTGRQQALPRHGQVWNIPSSFCGKDYGEV</sequence>
<dbReference type="AlphaFoldDB" id="A0ABD0LQP5"/>
<dbReference type="PROSITE" id="PS50011">
    <property type="entry name" value="PROTEIN_KINASE_DOM"/>
    <property type="match status" value="1"/>
</dbReference>
<dbReference type="InterPro" id="IPR011009">
    <property type="entry name" value="Kinase-like_dom_sf"/>
</dbReference>
<dbReference type="EMBL" id="JACVVK020000029">
    <property type="protein sequence ID" value="KAK7501791.1"/>
    <property type="molecule type" value="Genomic_DNA"/>
</dbReference>
<gene>
    <name evidence="7" type="ORF">BaRGS_00006877</name>
</gene>
<keyword evidence="5" id="KW-0067">ATP-binding</keyword>
<evidence type="ECO:0000313" key="7">
    <source>
        <dbReference type="EMBL" id="KAK7501791.1"/>
    </source>
</evidence>
<proteinExistence type="predicted"/>
<evidence type="ECO:0000256" key="1">
    <source>
        <dbReference type="ARBA" id="ARBA00022527"/>
    </source>
</evidence>
<feature type="non-terminal residue" evidence="7">
    <location>
        <position position="1"/>
    </location>
</feature>
<keyword evidence="4" id="KW-0418">Kinase</keyword>
<evidence type="ECO:0000256" key="3">
    <source>
        <dbReference type="ARBA" id="ARBA00022741"/>
    </source>
</evidence>
<organism evidence="7 8">
    <name type="scientific">Batillaria attramentaria</name>
    <dbReference type="NCBI Taxonomy" id="370345"/>
    <lineage>
        <taxon>Eukaryota</taxon>
        <taxon>Metazoa</taxon>
        <taxon>Spiralia</taxon>
        <taxon>Lophotrochozoa</taxon>
        <taxon>Mollusca</taxon>
        <taxon>Gastropoda</taxon>
        <taxon>Caenogastropoda</taxon>
        <taxon>Sorbeoconcha</taxon>
        <taxon>Cerithioidea</taxon>
        <taxon>Batillariidae</taxon>
        <taxon>Batillaria</taxon>
    </lineage>
</organism>
<dbReference type="Proteomes" id="UP001519460">
    <property type="component" value="Unassembled WGS sequence"/>
</dbReference>
<dbReference type="Gene3D" id="1.10.510.10">
    <property type="entry name" value="Transferase(Phosphotransferase) domain 1"/>
    <property type="match status" value="2"/>
</dbReference>
<keyword evidence="8" id="KW-1185">Reference proteome</keyword>
<evidence type="ECO:0000313" key="8">
    <source>
        <dbReference type="Proteomes" id="UP001519460"/>
    </source>
</evidence>
<comment type="caution">
    <text evidence="7">The sequence shown here is derived from an EMBL/GenBank/DDBJ whole genome shotgun (WGS) entry which is preliminary data.</text>
</comment>
<protein>
    <recommendedName>
        <fullName evidence="6">Protein kinase domain-containing protein</fullName>
    </recommendedName>
</protein>
<dbReference type="SUPFAM" id="SSF56112">
    <property type="entry name" value="Protein kinase-like (PK-like)"/>
    <property type="match status" value="2"/>
</dbReference>
<dbReference type="GO" id="GO:0005524">
    <property type="term" value="F:ATP binding"/>
    <property type="evidence" value="ECO:0007669"/>
    <property type="project" value="UniProtKB-KW"/>
</dbReference>
<keyword evidence="2" id="KW-0808">Transferase</keyword>
<dbReference type="PANTHER" id="PTHR24351">
    <property type="entry name" value="RIBOSOMAL PROTEIN S6 KINASE"/>
    <property type="match status" value="1"/>
</dbReference>
<evidence type="ECO:0000256" key="4">
    <source>
        <dbReference type="ARBA" id="ARBA00022777"/>
    </source>
</evidence>
<evidence type="ECO:0000259" key="6">
    <source>
        <dbReference type="PROSITE" id="PS50011"/>
    </source>
</evidence>
<evidence type="ECO:0000256" key="5">
    <source>
        <dbReference type="ARBA" id="ARBA00022840"/>
    </source>
</evidence>
<name>A0ABD0LQP5_9CAEN</name>
<keyword evidence="3" id="KW-0547">Nucleotide-binding</keyword>
<keyword evidence="1" id="KW-0723">Serine/threonine-protein kinase</keyword>
<dbReference type="Pfam" id="PF00069">
    <property type="entry name" value="Pkinase"/>
    <property type="match status" value="1"/>
</dbReference>
<dbReference type="GO" id="GO:0004674">
    <property type="term" value="F:protein serine/threonine kinase activity"/>
    <property type="evidence" value="ECO:0007669"/>
    <property type="project" value="UniProtKB-KW"/>
</dbReference>
<reference evidence="7 8" key="1">
    <citation type="journal article" date="2023" name="Sci. Data">
        <title>Genome assembly of the Korean intertidal mud-creeper Batillaria attramentaria.</title>
        <authorList>
            <person name="Patra A.K."/>
            <person name="Ho P.T."/>
            <person name="Jun S."/>
            <person name="Lee S.J."/>
            <person name="Kim Y."/>
            <person name="Won Y.J."/>
        </authorList>
    </citation>
    <scope>NUCLEOTIDE SEQUENCE [LARGE SCALE GENOMIC DNA]</scope>
    <source>
        <strain evidence="7">Wonlab-2016</strain>
    </source>
</reference>
<evidence type="ECO:0000256" key="2">
    <source>
        <dbReference type="ARBA" id="ARBA00022679"/>
    </source>
</evidence>